<evidence type="ECO:0000256" key="3">
    <source>
        <dbReference type="ARBA" id="ARBA00022912"/>
    </source>
</evidence>
<evidence type="ECO:0000256" key="1">
    <source>
        <dbReference type="ARBA" id="ARBA00008601"/>
    </source>
</evidence>
<evidence type="ECO:0000313" key="7">
    <source>
        <dbReference type="EMBL" id="CAF1132752.1"/>
    </source>
</evidence>
<dbReference type="InterPro" id="IPR000340">
    <property type="entry name" value="Dual-sp_phosphatase_cat-dom"/>
</dbReference>
<evidence type="ECO:0000259" key="5">
    <source>
        <dbReference type="PROSITE" id="PS50054"/>
    </source>
</evidence>
<dbReference type="PROSITE" id="PS50054">
    <property type="entry name" value="TYR_PHOSPHATASE_DUAL"/>
    <property type="match status" value="1"/>
</dbReference>
<protein>
    <submittedName>
        <fullName evidence="8">Uncharacterized protein</fullName>
    </submittedName>
</protein>
<dbReference type="GO" id="GO:0004722">
    <property type="term" value="F:protein serine/threonine phosphatase activity"/>
    <property type="evidence" value="ECO:0007669"/>
    <property type="project" value="UniProtKB-EC"/>
</dbReference>
<dbReference type="SUPFAM" id="SSF52799">
    <property type="entry name" value="(Phosphotyrosine protein) phosphatases II"/>
    <property type="match status" value="1"/>
</dbReference>
<feature type="domain" description="Tyrosine-protein phosphatase" evidence="5">
    <location>
        <begin position="346"/>
        <end position="488"/>
    </location>
</feature>
<dbReference type="InterPro" id="IPR016130">
    <property type="entry name" value="Tyr_Pase_AS"/>
</dbReference>
<organism evidence="8 9">
    <name type="scientific">Adineta steineri</name>
    <dbReference type="NCBI Taxonomy" id="433720"/>
    <lineage>
        <taxon>Eukaryota</taxon>
        <taxon>Metazoa</taxon>
        <taxon>Spiralia</taxon>
        <taxon>Gnathifera</taxon>
        <taxon>Rotifera</taxon>
        <taxon>Eurotatoria</taxon>
        <taxon>Bdelloidea</taxon>
        <taxon>Adinetida</taxon>
        <taxon>Adinetidae</taxon>
        <taxon>Adineta</taxon>
    </lineage>
</organism>
<evidence type="ECO:0000313" key="9">
    <source>
        <dbReference type="Proteomes" id="UP000663844"/>
    </source>
</evidence>
<feature type="domain" description="Tyrosine specific protein phosphatases" evidence="6">
    <location>
        <begin position="409"/>
        <end position="466"/>
    </location>
</feature>
<keyword evidence="2" id="KW-0378">Hydrolase</keyword>
<dbReference type="Gene3D" id="3.90.190.10">
    <property type="entry name" value="Protein tyrosine phosphatase superfamily"/>
    <property type="match status" value="1"/>
</dbReference>
<accession>A0A818GBI7</accession>
<comment type="similarity">
    <text evidence="1">Belongs to the protein-tyrosine phosphatase family. Non-receptor class dual specificity subfamily.</text>
</comment>
<dbReference type="PROSITE" id="PS00383">
    <property type="entry name" value="TYR_PHOSPHATASE_1"/>
    <property type="match status" value="1"/>
</dbReference>
<dbReference type="SMART" id="SM00450">
    <property type="entry name" value="RHOD"/>
    <property type="match status" value="1"/>
</dbReference>
<dbReference type="AlphaFoldDB" id="A0A818GBI7"/>
<dbReference type="PANTHER" id="PTHR10159">
    <property type="entry name" value="DUAL SPECIFICITY PROTEIN PHOSPHATASE"/>
    <property type="match status" value="1"/>
</dbReference>
<evidence type="ECO:0000313" key="8">
    <source>
        <dbReference type="EMBL" id="CAF3487244.1"/>
    </source>
</evidence>
<dbReference type="InterPro" id="IPR001763">
    <property type="entry name" value="Rhodanese-like_dom"/>
</dbReference>
<dbReference type="EMBL" id="CAJNOG010000269">
    <property type="protein sequence ID" value="CAF1132752.1"/>
    <property type="molecule type" value="Genomic_DNA"/>
</dbReference>
<dbReference type="SMART" id="SM00195">
    <property type="entry name" value="DSPc"/>
    <property type="match status" value="1"/>
</dbReference>
<name>A0A818GBI7_9BILA</name>
<dbReference type="PRINTS" id="PR01908">
    <property type="entry name" value="ADSPHPHTASE"/>
</dbReference>
<evidence type="ECO:0000256" key="4">
    <source>
        <dbReference type="ARBA" id="ARBA00048336"/>
    </source>
</evidence>
<dbReference type="PANTHER" id="PTHR10159:SF530">
    <property type="entry name" value="DUAL SPECIFICITY PROTEIN PHOSPHATASE DDB_G0271350-RELATED"/>
    <property type="match status" value="1"/>
</dbReference>
<dbReference type="EMBL" id="CAJOAZ010000012">
    <property type="protein sequence ID" value="CAF3487244.1"/>
    <property type="molecule type" value="Genomic_DNA"/>
</dbReference>
<comment type="catalytic activity">
    <reaction evidence="4">
        <text>O-phospho-L-threonyl-[protein] + H2O = L-threonyl-[protein] + phosphate</text>
        <dbReference type="Rhea" id="RHEA:47004"/>
        <dbReference type="Rhea" id="RHEA-COMP:11060"/>
        <dbReference type="Rhea" id="RHEA-COMP:11605"/>
        <dbReference type="ChEBI" id="CHEBI:15377"/>
        <dbReference type="ChEBI" id="CHEBI:30013"/>
        <dbReference type="ChEBI" id="CHEBI:43474"/>
        <dbReference type="ChEBI" id="CHEBI:61977"/>
        <dbReference type="EC" id="3.1.3.16"/>
    </reaction>
</comment>
<sequence>MASCAVEITGLTTNYCQTTNSMKQSSSFETINPRCQFSFHADPCIMDRTAILQNHELTKKRQFNRSHTYSGSNEFPTIVTDNNNNNSCSAQAVPINNHESLVTSIRPKTLFPNESINNLSVPRYRTCLSHPSTISDSFLSNDDNTLSPPNFTSLPILESPPAKRLRPQTLNFKSTNQSVPIIAITNSSSSSSTSFIESSELVNKLNENNAIVIFDCGSPFRYNENHIIRSNLLHVSDKVSRRRFKTNPTKNLTIDLEQLNNCDSIILYDDNINNDQQLSAGIKCACEIIQRSLTIKYPSIFILKNSFEQFAKLYPNLCESSQTSLFTSNDLPSSSSSTPSLDPLNYPMTHIIDGLFIGSESNAKNLEELTSENIRHIINVTSHVPLYHSEQCHYYHIPADDTQKQNLLDYFDDAYRFIQNAIENNEKVLVHCVAGISRSPAIVISFLMRYAHMTMNDAYEFVKEKRSIVSPNLNFMGQLLQYEKKLRDQNEILSNKN</sequence>
<reference evidence="8" key="1">
    <citation type="submission" date="2021-02" db="EMBL/GenBank/DDBJ databases">
        <authorList>
            <person name="Nowell W R."/>
        </authorList>
    </citation>
    <scope>NUCLEOTIDE SEQUENCE</scope>
</reference>
<dbReference type="Pfam" id="PF00782">
    <property type="entry name" value="DSPc"/>
    <property type="match status" value="1"/>
</dbReference>
<dbReference type="Gene3D" id="3.40.250.10">
    <property type="entry name" value="Rhodanese-like domain"/>
    <property type="match status" value="1"/>
</dbReference>
<dbReference type="GO" id="GO:0043409">
    <property type="term" value="P:negative regulation of MAPK cascade"/>
    <property type="evidence" value="ECO:0007669"/>
    <property type="project" value="TreeGrafter"/>
</dbReference>
<dbReference type="CDD" id="cd14498">
    <property type="entry name" value="DSP"/>
    <property type="match status" value="1"/>
</dbReference>
<gene>
    <name evidence="7" type="ORF">JYZ213_LOCUS23111</name>
    <name evidence="8" type="ORF">OXD698_LOCUS502</name>
</gene>
<evidence type="ECO:0000259" key="6">
    <source>
        <dbReference type="PROSITE" id="PS50056"/>
    </source>
</evidence>
<dbReference type="InterPro" id="IPR000387">
    <property type="entry name" value="Tyr_Pase_dom"/>
</dbReference>
<dbReference type="GO" id="GO:0005737">
    <property type="term" value="C:cytoplasm"/>
    <property type="evidence" value="ECO:0007669"/>
    <property type="project" value="TreeGrafter"/>
</dbReference>
<dbReference type="InterPro" id="IPR036873">
    <property type="entry name" value="Rhodanese-like_dom_sf"/>
</dbReference>
<comment type="caution">
    <text evidence="8">The sequence shown here is derived from an EMBL/GenBank/DDBJ whole genome shotgun (WGS) entry which is preliminary data.</text>
</comment>
<dbReference type="Proteomes" id="UP000663845">
    <property type="component" value="Unassembled WGS sequence"/>
</dbReference>
<dbReference type="Pfam" id="PF00581">
    <property type="entry name" value="Rhodanese"/>
    <property type="match status" value="1"/>
</dbReference>
<evidence type="ECO:0000256" key="2">
    <source>
        <dbReference type="ARBA" id="ARBA00022801"/>
    </source>
</evidence>
<proteinExistence type="inferred from homology"/>
<keyword evidence="3" id="KW-0904">Protein phosphatase</keyword>
<dbReference type="SUPFAM" id="SSF52821">
    <property type="entry name" value="Rhodanese/Cell cycle control phosphatase"/>
    <property type="match status" value="1"/>
</dbReference>
<dbReference type="InterPro" id="IPR029021">
    <property type="entry name" value="Prot-tyrosine_phosphatase-like"/>
</dbReference>
<dbReference type="Proteomes" id="UP000663844">
    <property type="component" value="Unassembled WGS sequence"/>
</dbReference>
<dbReference type="InterPro" id="IPR020422">
    <property type="entry name" value="TYR_PHOSPHATASE_DUAL_dom"/>
</dbReference>
<dbReference type="PROSITE" id="PS50056">
    <property type="entry name" value="TYR_PHOSPHATASE_2"/>
    <property type="match status" value="1"/>
</dbReference>
<dbReference type="FunFam" id="3.90.190.10:FF:000004">
    <property type="entry name" value="Protein phosphatase Slingshot homolog 2"/>
    <property type="match status" value="1"/>
</dbReference>